<organism evidence="1">
    <name type="scientific">uncultured Caudovirales phage</name>
    <dbReference type="NCBI Taxonomy" id="2100421"/>
    <lineage>
        <taxon>Viruses</taxon>
        <taxon>Duplodnaviria</taxon>
        <taxon>Heunggongvirae</taxon>
        <taxon>Uroviricota</taxon>
        <taxon>Caudoviricetes</taxon>
        <taxon>Peduoviridae</taxon>
        <taxon>Maltschvirus</taxon>
        <taxon>Maltschvirus maltsch</taxon>
    </lineage>
</organism>
<evidence type="ECO:0000313" key="1">
    <source>
        <dbReference type="EMBL" id="CAB4128945.1"/>
    </source>
</evidence>
<proteinExistence type="predicted"/>
<accession>A0A6J5L518</accession>
<dbReference type="EMBL" id="LR796226">
    <property type="protein sequence ID" value="CAB4128945.1"/>
    <property type="molecule type" value="Genomic_DNA"/>
</dbReference>
<reference evidence="1" key="1">
    <citation type="submission" date="2020-04" db="EMBL/GenBank/DDBJ databases">
        <authorList>
            <person name="Chiriac C."/>
            <person name="Salcher M."/>
            <person name="Ghai R."/>
            <person name="Kavagutti S V."/>
        </authorList>
    </citation>
    <scope>NUCLEOTIDE SEQUENCE</scope>
</reference>
<protein>
    <submittedName>
        <fullName evidence="1">Uncharacterized protein</fullName>
    </submittedName>
</protein>
<gene>
    <name evidence="1" type="ORF">UFOVP111_113</name>
</gene>
<sequence>MTTCANCKTPSIYQYLTIPYCEKHLPRFLRDRHGKAVSSVKKSVPVSVSTKVDPGLVPDFPEAGKTTVIIEEPVVEAPVEEVVEPVIEESAPKKKATPKAE</sequence>
<name>A0A6J5L518_9CAUD</name>